<organism evidence="1 2">
    <name type="scientific">Aliigemmobacter aestuarii</name>
    <dbReference type="NCBI Taxonomy" id="1445661"/>
    <lineage>
        <taxon>Bacteria</taxon>
        <taxon>Pseudomonadati</taxon>
        <taxon>Pseudomonadota</taxon>
        <taxon>Alphaproteobacteria</taxon>
        <taxon>Rhodobacterales</taxon>
        <taxon>Paracoccaceae</taxon>
        <taxon>Aliigemmobacter</taxon>
    </lineage>
</organism>
<proteinExistence type="predicted"/>
<dbReference type="InterPro" id="IPR010260">
    <property type="entry name" value="AlpA"/>
</dbReference>
<dbReference type="Proteomes" id="UP000309450">
    <property type="component" value="Unassembled WGS sequence"/>
</dbReference>
<dbReference type="RefSeq" id="WP_136395523.1">
    <property type="nucleotide sequence ID" value="NZ_SSND01000004.1"/>
</dbReference>
<sequence>MTGALTPKPDRLIRLPEVQKITSMSRAYIYRAKNFPKPVKIGRASAWPESEVLHWLEVRKVQRLLA</sequence>
<dbReference type="Pfam" id="PF05930">
    <property type="entry name" value="Phage_AlpA"/>
    <property type="match status" value="1"/>
</dbReference>
<dbReference type="OrthoDB" id="8091188at2"/>
<dbReference type="AlphaFoldDB" id="A0A4S3MKQ2"/>
<name>A0A4S3MKQ2_9RHOB</name>
<reference evidence="1 2" key="1">
    <citation type="submission" date="2019-04" db="EMBL/GenBank/DDBJ databases">
        <title>Draft genome sequence of Gemmobacter aestuarii sp. nov.</title>
        <authorList>
            <person name="Hameed A."/>
            <person name="Lin S.-Y."/>
            <person name="Shahina M."/>
            <person name="Lai W.-A."/>
            <person name="Young C.-C."/>
        </authorList>
    </citation>
    <scope>NUCLEOTIDE SEQUENCE [LARGE SCALE GENOMIC DNA]</scope>
    <source>
        <strain evidence="1 2">CC-PW-75</strain>
    </source>
</reference>
<keyword evidence="2" id="KW-1185">Reference proteome</keyword>
<accession>A0A4S3MKQ2</accession>
<evidence type="ECO:0000313" key="1">
    <source>
        <dbReference type="EMBL" id="THD82415.1"/>
    </source>
</evidence>
<evidence type="ECO:0000313" key="2">
    <source>
        <dbReference type="Proteomes" id="UP000309450"/>
    </source>
</evidence>
<dbReference type="Gene3D" id="1.10.238.160">
    <property type="match status" value="1"/>
</dbReference>
<gene>
    <name evidence="1" type="ORF">E7811_15335</name>
</gene>
<protein>
    <submittedName>
        <fullName evidence="1">AlpA family phage regulatory protein</fullName>
    </submittedName>
</protein>
<comment type="caution">
    <text evidence="1">The sequence shown here is derived from an EMBL/GenBank/DDBJ whole genome shotgun (WGS) entry which is preliminary data.</text>
</comment>
<dbReference type="EMBL" id="SSND01000004">
    <property type="protein sequence ID" value="THD82415.1"/>
    <property type="molecule type" value="Genomic_DNA"/>
</dbReference>